<proteinExistence type="predicted"/>
<gene>
    <name evidence="2" type="ORF">QBC38DRAFT_492719</name>
</gene>
<sequence length="673" mass="75131">MSDTEHSHYPACYRTLAPGQIRVFELEPGDPSAPIVGGLVPQSIDGEPYEAVSYVWGNQRDRRELVVSGSRLSVTVNLHGALTAFRHPKSTGEKRRLWADALCINQEDLPERTSQLELMGRIFAQAHRVLSWLGWDEGEEGQRHTLAAIRFIRDFMEDPDAGILEARILLHHDPNVLGTVDPTLPPLSDEDQLRFEDQARKWKSVKVFFGIEYFHRTWIVQELGLARKAIISAAPTPSDNQALELDVIDWPLVGSFVKFLDYSGASLVTHLDLRSWVTHHILMVWETNDDGTPACDFLTGMHWARILGVTDPRDRVYSLLGHPYAVVDGELIVKPDYTISCGVLYTKLAANFIRKTKKLDAVKLVDHEVDPCLEMRVWDPGDEGIMPSWAPDWHSINRTTPLDYPIDAADAEDDWIRIEGDTNGTPGKPLPQLIVRGWVIDEISAVSHRMETTDFPVTNVAREKAKEHPFWLNRVWEVAFPTNGPPDRDALAVLESLSLALSFGIRDADEKVSKAGLNQTLEDHHRSFAAYVLQYHKLWSDANEAGDRGGYLPVSSMFDRLPAKVQRVLRLRAAGASSAGFLECMTWPSMCRVVYRTASGLVGMGSRISRPGDIVCRLRGSDELMTLRRVKGGSQNAPIPCAFVGPTVVPSRVKKGVLDGGAFGDEPAMFRVI</sequence>
<name>A0AAN6YM79_9PEZI</name>
<dbReference type="InterPro" id="IPR052895">
    <property type="entry name" value="HetReg/Transcr_Mod"/>
</dbReference>
<reference evidence="2" key="2">
    <citation type="submission" date="2023-05" db="EMBL/GenBank/DDBJ databases">
        <authorList>
            <consortium name="Lawrence Berkeley National Laboratory"/>
            <person name="Steindorff A."/>
            <person name="Hensen N."/>
            <person name="Bonometti L."/>
            <person name="Westerberg I."/>
            <person name="Brannstrom I.O."/>
            <person name="Guillou S."/>
            <person name="Cros-Aarteil S."/>
            <person name="Calhoun S."/>
            <person name="Haridas S."/>
            <person name="Kuo A."/>
            <person name="Mondo S."/>
            <person name="Pangilinan J."/>
            <person name="Riley R."/>
            <person name="Labutti K."/>
            <person name="Andreopoulos B."/>
            <person name="Lipzen A."/>
            <person name="Chen C."/>
            <person name="Yanf M."/>
            <person name="Daum C."/>
            <person name="Ng V."/>
            <person name="Clum A."/>
            <person name="Ohm R."/>
            <person name="Martin F."/>
            <person name="Silar P."/>
            <person name="Natvig D."/>
            <person name="Lalanne C."/>
            <person name="Gautier V."/>
            <person name="Ament-Velasquez S.L."/>
            <person name="Kruys A."/>
            <person name="Hutchinson M.I."/>
            <person name="Powell A.J."/>
            <person name="Barry K."/>
            <person name="Miller A.N."/>
            <person name="Grigoriev I.V."/>
            <person name="Debuchy R."/>
            <person name="Gladieux P."/>
            <person name="Thoren M.H."/>
            <person name="Johannesson H."/>
        </authorList>
    </citation>
    <scope>NUCLEOTIDE SEQUENCE</scope>
    <source>
        <strain evidence="2">CBS 990.96</strain>
    </source>
</reference>
<dbReference type="AlphaFoldDB" id="A0AAN6YM79"/>
<dbReference type="PANTHER" id="PTHR24148">
    <property type="entry name" value="ANKYRIN REPEAT DOMAIN-CONTAINING PROTEIN 39 HOMOLOG-RELATED"/>
    <property type="match status" value="1"/>
</dbReference>
<evidence type="ECO:0000313" key="3">
    <source>
        <dbReference type="Proteomes" id="UP001301958"/>
    </source>
</evidence>
<accession>A0AAN6YM79</accession>
<comment type="caution">
    <text evidence="2">The sequence shown here is derived from an EMBL/GenBank/DDBJ whole genome shotgun (WGS) entry which is preliminary data.</text>
</comment>
<dbReference type="PANTHER" id="PTHR24148:SF64">
    <property type="entry name" value="HETEROKARYON INCOMPATIBILITY DOMAIN-CONTAINING PROTEIN"/>
    <property type="match status" value="1"/>
</dbReference>
<evidence type="ECO:0000313" key="2">
    <source>
        <dbReference type="EMBL" id="KAK4221115.1"/>
    </source>
</evidence>
<dbReference type="Pfam" id="PF06985">
    <property type="entry name" value="HET"/>
    <property type="match status" value="1"/>
</dbReference>
<dbReference type="EMBL" id="MU865584">
    <property type="protein sequence ID" value="KAK4221115.1"/>
    <property type="molecule type" value="Genomic_DNA"/>
</dbReference>
<dbReference type="Proteomes" id="UP001301958">
    <property type="component" value="Unassembled WGS sequence"/>
</dbReference>
<evidence type="ECO:0000259" key="1">
    <source>
        <dbReference type="Pfam" id="PF06985"/>
    </source>
</evidence>
<dbReference type="InterPro" id="IPR010730">
    <property type="entry name" value="HET"/>
</dbReference>
<keyword evidence="3" id="KW-1185">Reference proteome</keyword>
<feature type="domain" description="Heterokaryon incompatibility" evidence="1">
    <location>
        <begin position="49"/>
        <end position="222"/>
    </location>
</feature>
<protein>
    <submittedName>
        <fullName evidence="2">Heterokaryon incompatibility protein-domain-containing protein</fullName>
    </submittedName>
</protein>
<reference evidence="2" key="1">
    <citation type="journal article" date="2023" name="Mol. Phylogenet. Evol.">
        <title>Genome-scale phylogeny and comparative genomics of the fungal order Sordariales.</title>
        <authorList>
            <person name="Hensen N."/>
            <person name="Bonometti L."/>
            <person name="Westerberg I."/>
            <person name="Brannstrom I.O."/>
            <person name="Guillou S."/>
            <person name="Cros-Aarteil S."/>
            <person name="Calhoun S."/>
            <person name="Haridas S."/>
            <person name="Kuo A."/>
            <person name="Mondo S."/>
            <person name="Pangilinan J."/>
            <person name="Riley R."/>
            <person name="LaButti K."/>
            <person name="Andreopoulos B."/>
            <person name="Lipzen A."/>
            <person name="Chen C."/>
            <person name="Yan M."/>
            <person name="Daum C."/>
            <person name="Ng V."/>
            <person name="Clum A."/>
            <person name="Steindorff A."/>
            <person name="Ohm R.A."/>
            <person name="Martin F."/>
            <person name="Silar P."/>
            <person name="Natvig D.O."/>
            <person name="Lalanne C."/>
            <person name="Gautier V."/>
            <person name="Ament-Velasquez S.L."/>
            <person name="Kruys A."/>
            <person name="Hutchinson M.I."/>
            <person name="Powell A.J."/>
            <person name="Barry K."/>
            <person name="Miller A.N."/>
            <person name="Grigoriev I.V."/>
            <person name="Debuchy R."/>
            <person name="Gladieux P."/>
            <person name="Hiltunen Thoren M."/>
            <person name="Johannesson H."/>
        </authorList>
    </citation>
    <scope>NUCLEOTIDE SEQUENCE</scope>
    <source>
        <strain evidence="2">CBS 990.96</strain>
    </source>
</reference>
<organism evidence="2 3">
    <name type="scientific">Podospora fimiseda</name>
    <dbReference type="NCBI Taxonomy" id="252190"/>
    <lineage>
        <taxon>Eukaryota</taxon>
        <taxon>Fungi</taxon>
        <taxon>Dikarya</taxon>
        <taxon>Ascomycota</taxon>
        <taxon>Pezizomycotina</taxon>
        <taxon>Sordariomycetes</taxon>
        <taxon>Sordariomycetidae</taxon>
        <taxon>Sordariales</taxon>
        <taxon>Podosporaceae</taxon>
        <taxon>Podospora</taxon>
    </lineage>
</organism>